<sequence length="99" mass="11323">MEKIGPLEVVFTRPVGKPLVTDHYDFFLFVPIYEKQCKLLSMENITGHAGVTDFTYYPYSFTEKTDTTQAQLVITIQPAIGLFHSLSEFLETLMSQQLI</sequence>
<organism evidence="1 2">
    <name type="scientific">Paramicrosporidium saccamoebae</name>
    <dbReference type="NCBI Taxonomy" id="1246581"/>
    <lineage>
        <taxon>Eukaryota</taxon>
        <taxon>Fungi</taxon>
        <taxon>Fungi incertae sedis</taxon>
        <taxon>Cryptomycota</taxon>
        <taxon>Cryptomycota incertae sedis</taxon>
        <taxon>Paramicrosporidium</taxon>
    </lineage>
</organism>
<comment type="caution">
    <text evidence="1">The sequence shown here is derived from an EMBL/GenBank/DDBJ whole genome shotgun (WGS) entry which is preliminary data.</text>
</comment>
<reference evidence="1 2" key="1">
    <citation type="submission" date="2016-10" db="EMBL/GenBank/DDBJ databases">
        <title>The genome of Paramicrosporidium saccamoebae is the missing link in understanding Cryptomycota and Microsporidia evolution.</title>
        <authorList>
            <person name="Quandt C.A."/>
            <person name="Beaudet D."/>
            <person name="Corsaro D."/>
            <person name="Michel R."/>
            <person name="Corradi N."/>
            <person name="James T."/>
        </authorList>
    </citation>
    <scope>NUCLEOTIDE SEQUENCE [LARGE SCALE GENOMIC DNA]</scope>
    <source>
        <strain evidence="1 2">KSL3</strain>
    </source>
</reference>
<dbReference type="Proteomes" id="UP000240830">
    <property type="component" value="Unassembled WGS sequence"/>
</dbReference>
<gene>
    <name evidence="1" type="ORF">PSACC_02686</name>
</gene>
<dbReference type="EMBL" id="MTSL01000170">
    <property type="protein sequence ID" value="PJF17501.1"/>
    <property type="molecule type" value="Genomic_DNA"/>
</dbReference>
<accession>A0A2H9TIB4</accession>
<evidence type="ECO:0000313" key="1">
    <source>
        <dbReference type="EMBL" id="PJF17501.1"/>
    </source>
</evidence>
<keyword evidence="2" id="KW-1185">Reference proteome</keyword>
<protein>
    <submittedName>
        <fullName evidence="1">Uncharacterized protein</fullName>
    </submittedName>
</protein>
<name>A0A2H9TIB4_9FUNG</name>
<evidence type="ECO:0000313" key="2">
    <source>
        <dbReference type="Proteomes" id="UP000240830"/>
    </source>
</evidence>
<proteinExistence type="predicted"/>
<dbReference type="AlphaFoldDB" id="A0A2H9TIB4"/>